<name>S3ZBP5_9ACTN</name>
<feature type="compositionally biased region" description="Basic and acidic residues" evidence="1">
    <location>
        <begin position="42"/>
        <end position="52"/>
    </location>
</feature>
<feature type="compositionally biased region" description="Basic and acidic residues" evidence="1">
    <location>
        <begin position="61"/>
        <end position="70"/>
    </location>
</feature>
<keyword evidence="3" id="KW-1185">Reference proteome</keyword>
<dbReference type="EMBL" id="AOPZ01000401">
    <property type="protein sequence ID" value="EPH40543.1"/>
    <property type="molecule type" value="Genomic_DNA"/>
</dbReference>
<evidence type="ECO:0000313" key="2">
    <source>
        <dbReference type="EMBL" id="EPH40543.1"/>
    </source>
</evidence>
<gene>
    <name evidence="2" type="ORF">STRAU_6402</name>
</gene>
<feature type="region of interest" description="Disordered" evidence="1">
    <location>
        <begin position="1"/>
        <end position="70"/>
    </location>
</feature>
<accession>S3ZBP5</accession>
<comment type="caution">
    <text evidence="2">The sequence shown here is derived from an EMBL/GenBank/DDBJ whole genome shotgun (WGS) entry which is preliminary data.</text>
</comment>
<evidence type="ECO:0000256" key="1">
    <source>
        <dbReference type="SAM" id="MobiDB-lite"/>
    </source>
</evidence>
<dbReference type="AlphaFoldDB" id="S3ZBP5"/>
<proteinExistence type="predicted"/>
<sequence>MHTARKRRFRHTAGRNAAEQTENEAKATHSPGRASATVNVGHAERGHAEQRQLKGCARGGVTDRHAEKYG</sequence>
<evidence type="ECO:0000313" key="3">
    <source>
        <dbReference type="Proteomes" id="UP000014629"/>
    </source>
</evidence>
<dbReference type="Proteomes" id="UP000014629">
    <property type="component" value="Unassembled WGS sequence"/>
</dbReference>
<organism evidence="2 3">
    <name type="scientific">Streptomyces aurantiacus JA 4570</name>
    <dbReference type="NCBI Taxonomy" id="1286094"/>
    <lineage>
        <taxon>Bacteria</taxon>
        <taxon>Bacillati</taxon>
        <taxon>Actinomycetota</taxon>
        <taxon>Actinomycetes</taxon>
        <taxon>Kitasatosporales</taxon>
        <taxon>Streptomycetaceae</taxon>
        <taxon>Streptomyces</taxon>
        <taxon>Streptomyces aurantiacus group</taxon>
    </lineage>
</organism>
<reference evidence="2 3" key="1">
    <citation type="submission" date="2013-02" db="EMBL/GenBank/DDBJ databases">
        <title>Draft Genome Sequence of Streptomyces aurantiacus, Which Produces Setomimycin.</title>
        <authorList>
            <person name="Gruening B.A."/>
            <person name="Praeg A."/>
            <person name="Erxleben A."/>
            <person name="Guenther S."/>
            <person name="Mueller M."/>
        </authorList>
    </citation>
    <scope>NUCLEOTIDE SEQUENCE [LARGE SCALE GENOMIC DNA]</scope>
    <source>
        <strain evidence="2 3">JA 4570</strain>
    </source>
</reference>
<dbReference type="PATRIC" id="fig|1286094.4.peg.6326"/>
<protein>
    <submittedName>
        <fullName evidence="2">Uncharacterized protein</fullName>
    </submittedName>
</protein>
<feature type="compositionally biased region" description="Basic residues" evidence="1">
    <location>
        <begin position="1"/>
        <end position="13"/>
    </location>
</feature>